<feature type="non-terminal residue" evidence="1">
    <location>
        <position position="1"/>
    </location>
</feature>
<protein>
    <submittedName>
        <fullName evidence="1">Uncharacterized protein</fullName>
    </submittedName>
</protein>
<dbReference type="Pfam" id="PF14395">
    <property type="entry name" value="COOH-NH2_lig"/>
    <property type="match status" value="1"/>
</dbReference>
<dbReference type="Proteomes" id="UP000574133">
    <property type="component" value="Unassembled WGS sequence"/>
</dbReference>
<comment type="caution">
    <text evidence="1">The sequence shown here is derived from an EMBL/GenBank/DDBJ whole genome shotgun (WGS) entry which is preliminary data.</text>
</comment>
<proteinExistence type="predicted"/>
<dbReference type="AlphaFoldDB" id="A0A841THL8"/>
<organism evidence="1 2">
    <name type="scientific">Cohnella lubricantis</name>
    <dbReference type="NCBI Taxonomy" id="2163172"/>
    <lineage>
        <taxon>Bacteria</taxon>
        <taxon>Bacillati</taxon>
        <taxon>Bacillota</taxon>
        <taxon>Bacilli</taxon>
        <taxon>Bacillales</taxon>
        <taxon>Paenibacillaceae</taxon>
        <taxon>Cohnella</taxon>
    </lineage>
</organism>
<gene>
    <name evidence="1" type="ORF">H4Q31_20385</name>
</gene>
<keyword evidence="2" id="KW-1185">Reference proteome</keyword>
<accession>A0A841THL8</accession>
<reference evidence="1 2" key="1">
    <citation type="submission" date="2020-08" db="EMBL/GenBank/DDBJ databases">
        <title>Cohnella phylogeny.</title>
        <authorList>
            <person name="Dunlap C."/>
        </authorList>
    </citation>
    <scope>NUCLEOTIDE SEQUENCE [LARGE SCALE GENOMIC DNA]</scope>
    <source>
        <strain evidence="1 2">DSM 103658</strain>
    </source>
</reference>
<evidence type="ECO:0000313" key="1">
    <source>
        <dbReference type="EMBL" id="MBB6679645.1"/>
    </source>
</evidence>
<dbReference type="EMBL" id="JACJVN010000097">
    <property type="protein sequence ID" value="MBB6679645.1"/>
    <property type="molecule type" value="Genomic_DNA"/>
</dbReference>
<dbReference type="InterPro" id="IPR025681">
    <property type="entry name" value="COOH-NH2_lig"/>
</dbReference>
<name>A0A841THL8_9BACL</name>
<evidence type="ECO:0000313" key="2">
    <source>
        <dbReference type="Proteomes" id="UP000574133"/>
    </source>
</evidence>
<sequence length="163" mass="18057">LGGHLHLSGAALTGERLRALDNAVALPLRLLEPPDAGKRRPRYGALGDYRPKAHGGFEYRTPPSWLVSPLLARGTLALAKAAAEHSRELAADRPLDDDAMRDAFYEGGRSLLLAGAERVYRALQATAGYAKYRADIDPLFRAIREGRSWDETADIRRKWRIKV</sequence>